<dbReference type="EMBL" id="SOQW01000003">
    <property type="protein sequence ID" value="TDX91493.1"/>
    <property type="molecule type" value="Genomic_DNA"/>
</dbReference>
<gene>
    <name evidence="2" type="ORF">BCF50_2628</name>
    <name evidence="1" type="ORF">EGI05_16445</name>
</gene>
<comment type="caution">
    <text evidence="1">The sequence shown here is derived from an EMBL/GenBank/DDBJ whole genome shotgun (WGS) entry which is preliminary data.</text>
</comment>
<dbReference type="OrthoDB" id="571920at2"/>
<evidence type="ECO:0000313" key="2">
    <source>
        <dbReference type="EMBL" id="TDX91493.1"/>
    </source>
</evidence>
<reference evidence="1 3" key="1">
    <citation type="submission" date="2018-11" db="EMBL/GenBank/DDBJ databases">
        <title>Proposal to divide the Flavobacteriaceae and reorganize its genera based on Amino Acid Identity values calculated from whole genome sequences.</title>
        <authorList>
            <person name="Nicholson A.C."/>
            <person name="Gulvik C.A."/>
            <person name="Whitney A.M."/>
            <person name="Humrighouse B.W."/>
            <person name="Bell M."/>
            <person name="Holmes B."/>
            <person name="Steigerwalt A."/>
            <person name="Villarma A."/>
            <person name="Sheth M."/>
            <person name="Batra D."/>
            <person name="Pryor J."/>
            <person name="Bernardet J.-F."/>
            <person name="Hugo C."/>
            <person name="Kampfer P."/>
            <person name="Newman J."/>
            <person name="Mcquiston J.R."/>
        </authorList>
    </citation>
    <scope>NUCLEOTIDE SEQUENCE [LARGE SCALE GENOMIC DNA]</scope>
    <source>
        <strain evidence="1 3">DSM 15235</strain>
    </source>
</reference>
<accession>A0A3N0VW30</accession>
<name>A0A3N0VW30_9FLAO</name>
<evidence type="ECO:0000313" key="4">
    <source>
        <dbReference type="Proteomes" id="UP000295709"/>
    </source>
</evidence>
<dbReference type="Proteomes" id="UP000269375">
    <property type="component" value="Unassembled WGS sequence"/>
</dbReference>
<dbReference type="EMBL" id="RJTX01000004">
    <property type="protein sequence ID" value="ROH96098.1"/>
    <property type="molecule type" value="Genomic_DNA"/>
</dbReference>
<dbReference type="RefSeq" id="WP_123264108.1">
    <property type="nucleotide sequence ID" value="NZ_RJTX01000004.1"/>
</dbReference>
<keyword evidence="4" id="KW-1185">Reference proteome</keyword>
<proteinExistence type="predicted"/>
<protein>
    <submittedName>
        <fullName evidence="1">Uncharacterized protein</fullName>
    </submittedName>
</protein>
<reference evidence="2 4" key="2">
    <citation type="submission" date="2019-03" db="EMBL/GenBank/DDBJ databases">
        <title>Genomic Encyclopedia of Archaeal and Bacterial Type Strains, Phase II (KMG-II): from individual species to whole genera.</title>
        <authorList>
            <person name="Goeker M."/>
        </authorList>
    </citation>
    <scope>NUCLEOTIDE SEQUENCE [LARGE SCALE GENOMIC DNA]</scope>
    <source>
        <strain evidence="2 4">DSM 15235</strain>
    </source>
</reference>
<evidence type="ECO:0000313" key="1">
    <source>
        <dbReference type="EMBL" id="ROH96098.1"/>
    </source>
</evidence>
<dbReference type="AlphaFoldDB" id="A0A3N0VW30"/>
<evidence type="ECO:0000313" key="3">
    <source>
        <dbReference type="Proteomes" id="UP000269375"/>
    </source>
</evidence>
<dbReference type="Proteomes" id="UP000295709">
    <property type="component" value="Unassembled WGS sequence"/>
</dbReference>
<sequence>MEANSHSKKMCPSYVGKAGAQLFGVVNKDGKVQFITPLTVTEEFLELNKGKNSLEQRFRFTGKCVEKGCAQWNNEESKCSLSQKVQNLDVGYTNKELSYCPIRSNCRWFHQDGKDACFSCNEVTRNMEELLLQIK</sequence>
<organism evidence="1 3">
    <name type="scientific">Chryseobacterium daecheongense</name>
    <dbReference type="NCBI Taxonomy" id="192389"/>
    <lineage>
        <taxon>Bacteria</taxon>
        <taxon>Pseudomonadati</taxon>
        <taxon>Bacteroidota</taxon>
        <taxon>Flavobacteriia</taxon>
        <taxon>Flavobacteriales</taxon>
        <taxon>Weeksellaceae</taxon>
        <taxon>Chryseobacterium group</taxon>
        <taxon>Chryseobacterium</taxon>
    </lineage>
</organism>